<proteinExistence type="predicted"/>
<feature type="domain" description="Glycosyltransferase subfamily 4-like N-terminal" evidence="4">
    <location>
        <begin position="30"/>
        <end position="163"/>
    </location>
</feature>
<evidence type="ECO:0000259" key="3">
    <source>
        <dbReference type="Pfam" id="PF00534"/>
    </source>
</evidence>
<dbReference type="Pfam" id="PF00534">
    <property type="entry name" value="Glycos_transf_1"/>
    <property type="match status" value="1"/>
</dbReference>
<accession>A0A7X0TNK5</accession>
<dbReference type="Proteomes" id="UP000532866">
    <property type="component" value="Unassembled WGS sequence"/>
</dbReference>
<keyword evidence="1" id="KW-0328">Glycosyltransferase</keyword>
<dbReference type="PANTHER" id="PTHR12526">
    <property type="entry name" value="GLYCOSYLTRANSFERASE"/>
    <property type="match status" value="1"/>
</dbReference>
<evidence type="ECO:0000256" key="1">
    <source>
        <dbReference type="ARBA" id="ARBA00022676"/>
    </source>
</evidence>
<dbReference type="RefSeq" id="WP_185374195.1">
    <property type="nucleotide sequence ID" value="NZ_JAARNB010000004.1"/>
</dbReference>
<dbReference type="SUPFAM" id="SSF53756">
    <property type="entry name" value="UDP-Glycosyltransferase/glycogen phosphorylase"/>
    <property type="match status" value="1"/>
</dbReference>
<keyword evidence="2 5" id="KW-0808">Transferase</keyword>
<name>A0A7X0TNK5_9LIST</name>
<evidence type="ECO:0000256" key="2">
    <source>
        <dbReference type="ARBA" id="ARBA00022679"/>
    </source>
</evidence>
<comment type="caution">
    <text evidence="5">The sequence shown here is derived from an EMBL/GenBank/DDBJ whole genome shotgun (WGS) entry which is preliminary data.</text>
</comment>
<dbReference type="InterPro" id="IPR028098">
    <property type="entry name" value="Glyco_trans_4-like_N"/>
</dbReference>
<gene>
    <name evidence="5" type="ORF">HB759_11080</name>
</gene>
<reference evidence="5 6" key="1">
    <citation type="submission" date="2020-03" db="EMBL/GenBank/DDBJ databases">
        <title>Soil Listeria distribution.</title>
        <authorList>
            <person name="Liao J."/>
            <person name="Wiedmann M."/>
        </authorList>
    </citation>
    <scope>NUCLEOTIDE SEQUENCE [LARGE SCALE GENOMIC DNA]</scope>
    <source>
        <strain evidence="5 6">FSL L7-1833</strain>
    </source>
</reference>
<feature type="domain" description="Glycosyl transferase family 1" evidence="3">
    <location>
        <begin position="192"/>
        <end position="342"/>
    </location>
</feature>
<sequence>MKTLNPKKILIASSVHVWLDTRIYFKEAISLAENGFEVVLIARDGADLKEAVHRNITLVKLPEMSELSRVKACRQIYKLALDSDAMYYHFHDPELLPVAWLLKKRKKQTRVIFDMHENFPKALLSKDWIKPPIRKMVVGAVRVLEPRLLAACDGVIFAEESYKKDYPFLRRTVDVYNLPHDPGELAREQGADLVLTYVGGITKIRGAMEMLALVKVLQQRMANVKLQLIGPIAPALKLEMMAYVEEQRLERHVCFYDRLSYGEIWTELAKTTIGLCLLHPVPNYMESMPTKFYEYMAAALPILSSDIPLWTRFLSENEAGWTADPFDSQTMADDILEVYKAAPSSRLAKMGWRGRDAFLKKYSWQQEERKLVDFYEAMRVVAE</sequence>
<protein>
    <submittedName>
        <fullName evidence="5">Glycosyltransferase family 4 protein</fullName>
    </submittedName>
</protein>
<dbReference type="Pfam" id="PF13439">
    <property type="entry name" value="Glyco_transf_4"/>
    <property type="match status" value="1"/>
</dbReference>
<dbReference type="GO" id="GO:0016757">
    <property type="term" value="F:glycosyltransferase activity"/>
    <property type="evidence" value="ECO:0007669"/>
    <property type="project" value="UniProtKB-KW"/>
</dbReference>
<dbReference type="EMBL" id="JAAROL010000004">
    <property type="protein sequence ID" value="MBC1332477.1"/>
    <property type="molecule type" value="Genomic_DNA"/>
</dbReference>
<evidence type="ECO:0000259" key="4">
    <source>
        <dbReference type="Pfam" id="PF13439"/>
    </source>
</evidence>
<dbReference type="Gene3D" id="3.40.50.2000">
    <property type="entry name" value="Glycogen Phosphorylase B"/>
    <property type="match status" value="2"/>
</dbReference>
<organism evidence="5 6">
    <name type="scientific">Listeria booriae</name>
    <dbReference type="NCBI Taxonomy" id="1552123"/>
    <lineage>
        <taxon>Bacteria</taxon>
        <taxon>Bacillati</taxon>
        <taxon>Bacillota</taxon>
        <taxon>Bacilli</taxon>
        <taxon>Bacillales</taxon>
        <taxon>Listeriaceae</taxon>
        <taxon>Listeria</taxon>
    </lineage>
</organism>
<evidence type="ECO:0000313" key="6">
    <source>
        <dbReference type="Proteomes" id="UP000532866"/>
    </source>
</evidence>
<dbReference type="InterPro" id="IPR001296">
    <property type="entry name" value="Glyco_trans_1"/>
</dbReference>
<dbReference type="AlphaFoldDB" id="A0A7X0TNK5"/>
<evidence type="ECO:0000313" key="5">
    <source>
        <dbReference type="EMBL" id="MBC1332477.1"/>
    </source>
</evidence>
<dbReference type="PANTHER" id="PTHR12526:SF629">
    <property type="entry name" value="TEICHURONIC ACID BIOSYNTHESIS GLYCOSYLTRANSFERASE TUAH-RELATED"/>
    <property type="match status" value="1"/>
</dbReference>